<evidence type="ECO:0008006" key="3">
    <source>
        <dbReference type="Google" id="ProtNLM"/>
    </source>
</evidence>
<reference evidence="1 2" key="1">
    <citation type="journal article" date="2019" name="Nat. Ecol. Evol.">
        <title>Megaphylogeny resolves global patterns of mushroom evolution.</title>
        <authorList>
            <person name="Varga T."/>
            <person name="Krizsan K."/>
            <person name="Foldi C."/>
            <person name="Dima B."/>
            <person name="Sanchez-Garcia M."/>
            <person name="Sanchez-Ramirez S."/>
            <person name="Szollosi G.J."/>
            <person name="Szarkandi J.G."/>
            <person name="Papp V."/>
            <person name="Albert L."/>
            <person name="Andreopoulos W."/>
            <person name="Angelini C."/>
            <person name="Antonin V."/>
            <person name="Barry K.W."/>
            <person name="Bougher N.L."/>
            <person name="Buchanan P."/>
            <person name="Buyck B."/>
            <person name="Bense V."/>
            <person name="Catcheside P."/>
            <person name="Chovatia M."/>
            <person name="Cooper J."/>
            <person name="Damon W."/>
            <person name="Desjardin D."/>
            <person name="Finy P."/>
            <person name="Geml J."/>
            <person name="Haridas S."/>
            <person name="Hughes K."/>
            <person name="Justo A."/>
            <person name="Karasinski D."/>
            <person name="Kautmanova I."/>
            <person name="Kiss B."/>
            <person name="Kocsube S."/>
            <person name="Kotiranta H."/>
            <person name="LaButti K.M."/>
            <person name="Lechner B.E."/>
            <person name="Liimatainen K."/>
            <person name="Lipzen A."/>
            <person name="Lukacs Z."/>
            <person name="Mihaltcheva S."/>
            <person name="Morgado L.N."/>
            <person name="Niskanen T."/>
            <person name="Noordeloos M.E."/>
            <person name="Ohm R.A."/>
            <person name="Ortiz-Santana B."/>
            <person name="Ovrebo C."/>
            <person name="Racz N."/>
            <person name="Riley R."/>
            <person name="Savchenko A."/>
            <person name="Shiryaev A."/>
            <person name="Soop K."/>
            <person name="Spirin V."/>
            <person name="Szebenyi C."/>
            <person name="Tomsovsky M."/>
            <person name="Tulloss R.E."/>
            <person name="Uehling J."/>
            <person name="Grigoriev I.V."/>
            <person name="Vagvolgyi C."/>
            <person name="Papp T."/>
            <person name="Martin F.M."/>
            <person name="Miettinen O."/>
            <person name="Hibbett D.S."/>
            <person name="Nagy L.G."/>
        </authorList>
    </citation>
    <scope>NUCLEOTIDE SEQUENCE [LARGE SCALE GENOMIC DNA]</scope>
    <source>
        <strain evidence="1 2">CBS 962.96</strain>
    </source>
</reference>
<organism evidence="1 2">
    <name type="scientific">Dendrothele bispora (strain CBS 962.96)</name>
    <dbReference type="NCBI Taxonomy" id="1314807"/>
    <lineage>
        <taxon>Eukaryota</taxon>
        <taxon>Fungi</taxon>
        <taxon>Dikarya</taxon>
        <taxon>Basidiomycota</taxon>
        <taxon>Agaricomycotina</taxon>
        <taxon>Agaricomycetes</taxon>
        <taxon>Agaricomycetidae</taxon>
        <taxon>Agaricales</taxon>
        <taxon>Agaricales incertae sedis</taxon>
        <taxon>Dendrothele</taxon>
    </lineage>
</organism>
<gene>
    <name evidence="1" type="ORF">K435DRAFT_854706</name>
</gene>
<dbReference type="OrthoDB" id="9983560at2759"/>
<evidence type="ECO:0000313" key="2">
    <source>
        <dbReference type="Proteomes" id="UP000297245"/>
    </source>
</evidence>
<dbReference type="Gene3D" id="3.30.465.10">
    <property type="match status" value="1"/>
</dbReference>
<accession>A0A4S8MD81</accession>
<dbReference type="Proteomes" id="UP000297245">
    <property type="component" value="Unassembled WGS sequence"/>
</dbReference>
<name>A0A4S8MD81_DENBC</name>
<evidence type="ECO:0000313" key="1">
    <source>
        <dbReference type="EMBL" id="THV00477.1"/>
    </source>
</evidence>
<dbReference type="InterPro" id="IPR016169">
    <property type="entry name" value="FAD-bd_PCMH_sub2"/>
</dbReference>
<dbReference type="EMBL" id="ML179103">
    <property type="protein sequence ID" value="THV00477.1"/>
    <property type="molecule type" value="Genomic_DNA"/>
</dbReference>
<proteinExistence type="predicted"/>
<sequence>MLFDRERRRRRKKRNRMCNDTPRIHLAFLRSLVLPQWETCQRSSQKCLLDSMQPNNSAAWEGMDCEQGSVSPRYIDVRSAEDVQIAFRFAQQTGVMLSIKASGHDFKGRSGAPGSLGLWARLPLHRWYHFVADI</sequence>
<protein>
    <recommendedName>
        <fullName evidence="3">FAD linked oxidase N-terminal domain-containing protein</fullName>
    </recommendedName>
</protein>
<dbReference type="AlphaFoldDB" id="A0A4S8MD81"/>
<keyword evidence="2" id="KW-1185">Reference proteome</keyword>